<evidence type="ECO:0000313" key="1">
    <source>
        <dbReference type="EMBL" id="KAF4464874.1"/>
    </source>
</evidence>
<reference evidence="1 2" key="1">
    <citation type="submission" date="2020-01" db="EMBL/GenBank/DDBJ databases">
        <title>Identification and distribution of gene clusters putatively required for synthesis of sphingolipid metabolism inhibitors in phylogenetically diverse species of the filamentous fungus Fusarium.</title>
        <authorList>
            <person name="Kim H.-S."/>
            <person name="Busman M."/>
            <person name="Brown D.W."/>
            <person name="Divon H."/>
            <person name="Uhlig S."/>
            <person name="Proctor R.H."/>
        </authorList>
    </citation>
    <scope>NUCLEOTIDE SEQUENCE [LARGE SCALE GENOMIC DNA]</scope>
    <source>
        <strain evidence="1 2">NRRL 20459</strain>
    </source>
</reference>
<organism evidence="1 2">
    <name type="scientific">Fusarium albosuccineum</name>
    <dbReference type="NCBI Taxonomy" id="1237068"/>
    <lineage>
        <taxon>Eukaryota</taxon>
        <taxon>Fungi</taxon>
        <taxon>Dikarya</taxon>
        <taxon>Ascomycota</taxon>
        <taxon>Pezizomycotina</taxon>
        <taxon>Sordariomycetes</taxon>
        <taxon>Hypocreomycetidae</taxon>
        <taxon>Hypocreales</taxon>
        <taxon>Nectriaceae</taxon>
        <taxon>Fusarium</taxon>
        <taxon>Fusarium decemcellulare species complex</taxon>
    </lineage>
</organism>
<sequence length="129" mass="14056">MIDAEMEGHLHQRMRKPDLGSVDGAIARRLDQRQEIMRQFITLLARIETAGRNPSADKNRTFTPSSAADDAIVSHVASAKAQAPSFCPEEEVRPASQGLVKARNQEAVEANQGVPGAFNTSDVVVRFLS</sequence>
<proteinExistence type="predicted"/>
<comment type="caution">
    <text evidence="1">The sequence shown here is derived from an EMBL/GenBank/DDBJ whole genome shotgun (WGS) entry which is preliminary data.</text>
</comment>
<name>A0A8H4LC69_9HYPO</name>
<dbReference type="AlphaFoldDB" id="A0A8H4LC69"/>
<gene>
    <name evidence="1" type="ORF">FALBO_8306</name>
</gene>
<evidence type="ECO:0000313" key="2">
    <source>
        <dbReference type="Proteomes" id="UP000554235"/>
    </source>
</evidence>
<dbReference type="Proteomes" id="UP000554235">
    <property type="component" value="Unassembled WGS sequence"/>
</dbReference>
<protein>
    <submittedName>
        <fullName evidence="1">Uncharacterized protein</fullName>
    </submittedName>
</protein>
<keyword evidence="2" id="KW-1185">Reference proteome</keyword>
<accession>A0A8H4LC69</accession>
<dbReference type="EMBL" id="JAADYS010001132">
    <property type="protein sequence ID" value="KAF4464874.1"/>
    <property type="molecule type" value="Genomic_DNA"/>
</dbReference>